<sequence>MSLEKKSIHVRIEVDMHSRLSVLADLDENEIAAQAAIFLEMMIMAKWHVVNVTAKKMNRLGLTGNQGDVRDLRVLGK</sequence>
<dbReference type="AlphaFoldDB" id="A0A1B2LZP8"/>
<dbReference type="Proteomes" id="UP000093391">
    <property type="component" value="Chromosome"/>
</dbReference>
<proteinExistence type="predicted"/>
<accession>A0A1B2LZP8</accession>
<dbReference type="OrthoDB" id="6692900at2"/>
<organism evidence="1 2">
    <name type="scientific">Acinetobacter larvae</name>
    <dbReference type="NCBI Taxonomy" id="1789224"/>
    <lineage>
        <taxon>Bacteria</taxon>
        <taxon>Pseudomonadati</taxon>
        <taxon>Pseudomonadota</taxon>
        <taxon>Gammaproteobacteria</taxon>
        <taxon>Moraxellales</taxon>
        <taxon>Moraxellaceae</taxon>
        <taxon>Acinetobacter</taxon>
    </lineage>
</organism>
<dbReference type="EMBL" id="CP016895">
    <property type="protein sequence ID" value="AOA58253.1"/>
    <property type="molecule type" value="Genomic_DNA"/>
</dbReference>
<protein>
    <submittedName>
        <fullName evidence="1">Uncharacterized protein</fullName>
    </submittedName>
</protein>
<dbReference type="RefSeq" id="WP_067554314.1">
    <property type="nucleotide sequence ID" value="NZ_CP016895.1"/>
</dbReference>
<evidence type="ECO:0000313" key="2">
    <source>
        <dbReference type="Proteomes" id="UP000093391"/>
    </source>
</evidence>
<dbReference type="KEGG" id="ala:BFG52_07725"/>
<gene>
    <name evidence="1" type="ORF">BFG52_07725</name>
</gene>
<dbReference type="STRING" id="1789224.BFG52_07725"/>
<name>A0A1B2LZP8_9GAMM</name>
<evidence type="ECO:0000313" key="1">
    <source>
        <dbReference type="EMBL" id="AOA58253.1"/>
    </source>
</evidence>
<reference evidence="1 2" key="1">
    <citation type="submission" date="2016-08" db="EMBL/GenBank/DDBJ databases">
        <authorList>
            <person name="Seilhamer J.J."/>
        </authorList>
    </citation>
    <scope>NUCLEOTIDE SEQUENCE [LARGE SCALE GENOMIC DNA]</scope>
    <source>
        <strain evidence="1 2">BRTC-1</strain>
    </source>
</reference>
<keyword evidence="2" id="KW-1185">Reference proteome</keyword>